<organism evidence="1 2">
    <name type="scientific">Salmonella enterica I</name>
    <dbReference type="NCBI Taxonomy" id="59201"/>
    <lineage>
        <taxon>Bacteria</taxon>
        <taxon>Pseudomonadati</taxon>
        <taxon>Pseudomonadota</taxon>
        <taxon>Gammaproteobacteria</taxon>
        <taxon>Enterobacterales</taxon>
        <taxon>Enterobacteriaceae</taxon>
        <taxon>Salmonella</taxon>
    </lineage>
</organism>
<proteinExistence type="predicted"/>
<gene>
    <name evidence="1" type="ORF">NCTC129_03443</name>
</gene>
<protein>
    <submittedName>
        <fullName evidence="1">Uncharacterized protein</fullName>
    </submittedName>
</protein>
<dbReference type="Proteomes" id="UP000282086">
    <property type="component" value="Chromosome"/>
</dbReference>
<dbReference type="EMBL" id="LR134140">
    <property type="protein sequence ID" value="VDZ97230.1"/>
    <property type="molecule type" value="Genomic_DNA"/>
</dbReference>
<reference evidence="1 2" key="1">
    <citation type="submission" date="2018-12" db="EMBL/GenBank/DDBJ databases">
        <authorList>
            <consortium name="Pathogen Informatics"/>
        </authorList>
    </citation>
    <scope>NUCLEOTIDE SEQUENCE [LARGE SCALE GENOMIC DNA]</scope>
    <source>
        <strain evidence="1 2">NCTC129</strain>
    </source>
</reference>
<evidence type="ECO:0000313" key="1">
    <source>
        <dbReference type="EMBL" id="VDZ97230.1"/>
    </source>
</evidence>
<evidence type="ECO:0000313" key="2">
    <source>
        <dbReference type="Proteomes" id="UP000282086"/>
    </source>
</evidence>
<dbReference type="AlphaFoldDB" id="A0A447N1Q0"/>
<name>A0A447N1Q0_SALET</name>
<accession>A0A447N1Q0</accession>
<sequence length="36" mass="4393">MNKQDVWERKGIKIKCLQYLIDNNEKIRVIEKLFSV</sequence>